<evidence type="ECO:0000313" key="2">
    <source>
        <dbReference type="EMBL" id="MBB5741924.1"/>
    </source>
</evidence>
<name>A0A7W9CA88_9MICO</name>
<dbReference type="InterPro" id="IPR010982">
    <property type="entry name" value="Lambda_DNA-bd_dom_sf"/>
</dbReference>
<proteinExistence type="predicted"/>
<dbReference type="InterPro" id="IPR001387">
    <property type="entry name" value="Cro/C1-type_HTH"/>
</dbReference>
<dbReference type="InterPro" id="IPR041413">
    <property type="entry name" value="MLTR_LBD"/>
</dbReference>
<gene>
    <name evidence="2" type="ORF">HD600_000421</name>
</gene>
<comment type="caution">
    <text evidence="2">The sequence shown here is derived from an EMBL/GenBank/DDBJ whole genome shotgun (WGS) entry which is preliminary data.</text>
</comment>
<dbReference type="Proteomes" id="UP000517712">
    <property type="component" value="Unassembled WGS sequence"/>
</dbReference>
<dbReference type="RefSeq" id="WP_184281252.1">
    <property type="nucleotide sequence ID" value="NZ_BAAAPG010000004.1"/>
</dbReference>
<reference evidence="2 3" key="1">
    <citation type="submission" date="2020-08" db="EMBL/GenBank/DDBJ databases">
        <title>Sequencing the genomes of 1000 actinobacteria strains.</title>
        <authorList>
            <person name="Klenk H.-P."/>
        </authorList>
    </citation>
    <scope>NUCLEOTIDE SEQUENCE [LARGE SCALE GENOMIC DNA]</scope>
    <source>
        <strain evidence="2 3">DSM 24823</strain>
    </source>
</reference>
<dbReference type="PROSITE" id="PS50943">
    <property type="entry name" value="HTH_CROC1"/>
    <property type="match status" value="1"/>
</dbReference>
<dbReference type="Pfam" id="PF17765">
    <property type="entry name" value="MLTR_LBD"/>
    <property type="match status" value="1"/>
</dbReference>
<keyword evidence="3" id="KW-1185">Reference proteome</keyword>
<organism evidence="2 3">
    <name type="scientific">Microbacterium ginsengiterrae</name>
    <dbReference type="NCBI Taxonomy" id="546115"/>
    <lineage>
        <taxon>Bacteria</taxon>
        <taxon>Bacillati</taxon>
        <taxon>Actinomycetota</taxon>
        <taxon>Actinomycetes</taxon>
        <taxon>Micrococcales</taxon>
        <taxon>Microbacteriaceae</taxon>
        <taxon>Microbacterium</taxon>
    </lineage>
</organism>
<dbReference type="SUPFAM" id="SSF47413">
    <property type="entry name" value="lambda repressor-like DNA-binding domains"/>
    <property type="match status" value="1"/>
</dbReference>
<evidence type="ECO:0000313" key="3">
    <source>
        <dbReference type="Proteomes" id="UP000517712"/>
    </source>
</evidence>
<dbReference type="Gene3D" id="3.30.450.180">
    <property type="match status" value="1"/>
</dbReference>
<protein>
    <submittedName>
        <fullName evidence="2">Transcriptional regulator with XRE-family HTH domain</fullName>
    </submittedName>
</protein>
<dbReference type="Gene3D" id="1.10.260.40">
    <property type="entry name" value="lambda repressor-like DNA-binding domains"/>
    <property type="match status" value="1"/>
</dbReference>
<dbReference type="SMART" id="SM00530">
    <property type="entry name" value="HTH_XRE"/>
    <property type="match status" value="1"/>
</dbReference>
<dbReference type="EMBL" id="JACHMU010000001">
    <property type="protein sequence ID" value="MBB5741924.1"/>
    <property type="molecule type" value="Genomic_DNA"/>
</dbReference>
<sequence>MSVTLANQVADVGAELRRWRTHRALSQLALASRADVSTRHLSFIETGRSRPTPDMILRLAEELQVPFAEQNRLLLSGGYAPRYESRATDSEQLAPVMAGLRQLLDAHTPFPALLLDDHWNVVDANEAVDTLFSGCAPELLEPPLNVIRLALDDRGLAPRIRNFDTWSAHLLHQLHQRVLFTRGDPMLEQLYAEYAGPGHQRISRPTGDPVLTLEITLNSTELRLFSIASRIESAADLTLDGLHLETFLPADDQTRQVFDNLS</sequence>
<dbReference type="AlphaFoldDB" id="A0A7W9CA88"/>
<dbReference type="PANTHER" id="PTHR35010">
    <property type="entry name" value="BLL4672 PROTEIN-RELATED"/>
    <property type="match status" value="1"/>
</dbReference>
<dbReference type="Pfam" id="PF01381">
    <property type="entry name" value="HTH_3"/>
    <property type="match status" value="1"/>
</dbReference>
<evidence type="ECO:0000259" key="1">
    <source>
        <dbReference type="PROSITE" id="PS50943"/>
    </source>
</evidence>
<dbReference type="GO" id="GO:0003677">
    <property type="term" value="F:DNA binding"/>
    <property type="evidence" value="ECO:0007669"/>
    <property type="project" value="InterPro"/>
</dbReference>
<dbReference type="CDD" id="cd00093">
    <property type="entry name" value="HTH_XRE"/>
    <property type="match status" value="1"/>
</dbReference>
<dbReference type="PANTHER" id="PTHR35010:SF4">
    <property type="entry name" value="BLL5781 PROTEIN"/>
    <property type="match status" value="1"/>
</dbReference>
<feature type="domain" description="HTH cro/C1-type" evidence="1">
    <location>
        <begin position="16"/>
        <end position="70"/>
    </location>
</feature>
<accession>A0A7W9CA88</accession>